<dbReference type="Proteomes" id="UP000789595">
    <property type="component" value="Unassembled WGS sequence"/>
</dbReference>
<dbReference type="SUPFAM" id="SSF51197">
    <property type="entry name" value="Clavaminate synthase-like"/>
    <property type="match status" value="1"/>
</dbReference>
<dbReference type="SMART" id="SM00733">
    <property type="entry name" value="Mterf"/>
    <property type="match status" value="8"/>
</dbReference>
<evidence type="ECO:0000313" key="6">
    <source>
        <dbReference type="EMBL" id="CAH0363999.1"/>
    </source>
</evidence>
<comment type="similarity">
    <text evidence="2">Belongs to the aspartyl/asparaginyl beta-hydroxylase family.</text>
</comment>
<feature type="domain" description="Aspartyl/asparaginy/proline hydroxylase" evidence="5">
    <location>
        <begin position="75"/>
        <end position="230"/>
    </location>
</feature>
<dbReference type="PANTHER" id="PTHR13068:SF112">
    <property type="entry name" value="TRANSCRIPTION TERMINATION FACTOR 3, MITOCHONDRIAL"/>
    <property type="match status" value="1"/>
</dbReference>
<dbReference type="AlphaFoldDB" id="A0A8J2WR42"/>
<dbReference type="InterPro" id="IPR003690">
    <property type="entry name" value="MTERF"/>
</dbReference>
<evidence type="ECO:0000313" key="7">
    <source>
        <dbReference type="Proteomes" id="UP000789595"/>
    </source>
</evidence>
<gene>
    <name evidence="6" type="ORF">PECAL_1P03460</name>
</gene>
<dbReference type="GO" id="GO:0003676">
    <property type="term" value="F:nucleic acid binding"/>
    <property type="evidence" value="ECO:0007669"/>
    <property type="project" value="InterPro"/>
</dbReference>
<accession>A0A8J2WR42</accession>
<feature type="compositionally biased region" description="Low complexity" evidence="4">
    <location>
        <begin position="291"/>
        <end position="300"/>
    </location>
</feature>
<comment type="caution">
    <text evidence="6">The sequence shown here is derived from an EMBL/GenBank/DDBJ whole genome shotgun (WGS) entry which is preliminary data.</text>
</comment>
<evidence type="ECO:0000256" key="2">
    <source>
        <dbReference type="ARBA" id="ARBA00007730"/>
    </source>
</evidence>
<comment type="similarity">
    <text evidence="1">Belongs to the mTERF family.</text>
</comment>
<evidence type="ECO:0000256" key="4">
    <source>
        <dbReference type="SAM" id="MobiDB-lite"/>
    </source>
</evidence>
<dbReference type="Pfam" id="PF02536">
    <property type="entry name" value="mTERF"/>
    <property type="match status" value="1"/>
</dbReference>
<dbReference type="InterPro" id="IPR027443">
    <property type="entry name" value="IPNS-like_sf"/>
</dbReference>
<feature type="compositionally biased region" description="Polar residues" evidence="4">
    <location>
        <begin position="301"/>
        <end position="310"/>
    </location>
</feature>
<evidence type="ECO:0000259" key="5">
    <source>
        <dbReference type="Pfam" id="PF05118"/>
    </source>
</evidence>
<proteinExistence type="inferred from homology"/>
<protein>
    <recommendedName>
        <fullName evidence="5">Aspartyl/asparaginy/proline hydroxylase domain-containing protein</fullName>
    </recommendedName>
</protein>
<dbReference type="InterPro" id="IPR007803">
    <property type="entry name" value="Asp/Arg/Pro-Hydrxlase"/>
</dbReference>
<organism evidence="6 7">
    <name type="scientific">Pelagomonas calceolata</name>
    <dbReference type="NCBI Taxonomy" id="35677"/>
    <lineage>
        <taxon>Eukaryota</taxon>
        <taxon>Sar</taxon>
        <taxon>Stramenopiles</taxon>
        <taxon>Ochrophyta</taxon>
        <taxon>Pelagophyceae</taxon>
        <taxon>Pelagomonadales</taxon>
        <taxon>Pelagomonadaceae</taxon>
        <taxon>Pelagomonas</taxon>
    </lineage>
</organism>
<feature type="region of interest" description="Disordered" evidence="4">
    <location>
        <begin position="282"/>
        <end position="310"/>
    </location>
</feature>
<keyword evidence="3" id="KW-0809">Transit peptide</keyword>
<dbReference type="Gene3D" id="2.60.120.330">
    <property type="entry name" value="B-lactam Antibiotic, Isopenicillin N Synthase, Chain"/>
    <property type="match status" value="1"/>
</dbReference>
<dbReference type="PANTHER" id="PTHR13068">
    <property type="entry name" value="CGI-12 PROTEIN-RELATED"/>
    <property type="match status" value="1"/>
</dbReference>
<dbReference type="Gene3D" id="1.25.70.10">
    <property type="entry name" value="Transcription termination factor 3, mitochondrial"/>
    <property type="match status" value="1"/>
</dbReference>
<reference evidence="6" key="1">
    <citation type="submission" date="2021-11" db="EMBL/GenBank/DDBJ databases">
        <authorList>
            <consortium name="Genoscope - CEA"/>
            <person name="William W."/>
        </authorList>
    </citation>
    <scope>NUCLEOTIDE SEQUENCE</scope>
</reference>
<evidence type="ECO:0000256" key="1">
    <source>
        <dbReference type="ARBA" id="ARBA00007692"/>
    </source>
</evidence>
<dbReference type="EMBL" id="CAKKNE010000001">
    <property type="protein sequence ID" value="CAH0363999.1"/>
    <property type="molecule type" value="Genomic_DNA"/>
</dbReference>
<keyword evidence="7" id="KW-1185">Reference proteome</keyword>
<sequence length="707" mass="78452">MAAAAAWRAARQKTATSLLAAAPTERFEAFVRKWAESDDEPYAARGQTLRARGDYPGLSERPAWPRPAWADELEAHADIIAAEYVAASNTVELAPYFGGDYGDDYAGLDIAKQGEIMPGARKQFPETIKALEHVSGEDPVGATRLAFFARQGPQSHVPPHSDMVNFLLTCHLGVAVPEDCRLFFTTSREASPIEWARGALAPPLQTSFEHAAFNDSERERVVLFFDVFHPELSREERVALADFESRRRADEEAFWGGDDRAAPGGDDAASLFAEAARLRREAAEAERDAARPPVAAPPRRTFSTDVSRPRQNAAVAAPRRAFGTLSKPAQVDDLLRTRLALSKAELERVARHLLVGARAAVAPKLDWFQTRLELDAGQLKRMVVTHPSLLNLGVEETLAPTLDWLQRRLGLDAAQLRKMVLRLPPLLGYSVEDTMEPKLDWLQRRLDLDAAQLKKVVVPFPALLGYRVEDNLAPKLDWLQTRLDLDDAQLKKMILTSQSLLGYSVDDNMKPTLGWLRTRLELSDAGLKRMVLALPPLLGLSVVDNVAPTLAWLQRRLDLGDAGLRKMVVAYPTLLGLRIERMESNCAWLERRLGLDEKQLARVVVASPPLLYLSVDDNLKPKLDYLLRATGLSSSELRDHIIRIPAIPSYSLERRYRPRVEACLAAGVDPAYVLTSAPYTDEKFDARLGLKRDVVVATASERATTGI</sequence>
<dbReference type="OrthoDB" id="187447at2759"/>
<evidence type="ECO:0000256" key="3">
    <source>
        <dbReference type="ARBA" id="ARBA00022946"/>
    </source>
</evidence>
<dbReference type="InterPro" id="IPR038538">
    <property type="entry name" value="MTERF_sf"/>
</dbReference>
<dbReference type="Pfam" id="PF05118">
    <property type="entry name" value="Asp_Arg_Hydrox"/>
    <property type="match status" value="1"/>
</dbReference>
<name>A0A8J2WR42_9STRA</name>